<dbReference type="AlphaFoldDB" id="A0A0C2CD05"/>
<accession>A0A0C2CD05</accession>
<gene>
    <name evidence="1" type="ORF">ANCDUO_22184</name>
</gene>
<keyword evidence="2" id="KW-1185">Reference proteome</keyword>
<reference evidence="1 2" key="1">
    <citation type="submission" date="2013-12" db="EMBL/GenBank/DDBJ databases">
        <title>Draft genome of the parsitic nematode Ancylostoma duodenale.</title>
        <authorList>
            <person name="Mitreva M."/>
        </authorList>
    </citation>
    <scope>NUCLEOTIDE SEQUENCE [LARGE SCALE GENOMIC DNA]</scope>
    <source>
        <strain evidence="1 2">Zhejiang</strain>
    </source>
</reference>
<evidence type="ECO:0000313" key="2">
    <source>
        <dbReference type="Proteomes" id="UP000054047"/>
    </source>
</evidence>
<evidence type="ECO:0000313" key="1">
    <source>
        <dbReference type="EMBL" id="KIH47752.1"/>
    </source>
</evidence>
<dbReference type="EMBL" id="KN766405">
    <property type="protein sequence ID" value="KIH47752.1"/>
    <property type="molecule type" value="Genomic_DNA"/>
</dbReference>
<sequence length="64" mass="7123">MPDTECKLSKLNIESNSLHSISPICLPCNLSSRRAIEWRPHIGPVTAADEALCGELCPYCRRIL</sequence>
<organism evidence="1 2">
    <name type="scientific">Ancylostoma duodenale</name>
    <dbReference type="NCBI Taxonomy" id="51022"/>
    <lineage>
        <taxon>Eukaryota</taxon>
        <taxon>Metazoa</taxon>
        <taxon>Ecdysozoa</taxon>
        <taxon>Nematoda</taxon>
        <taxon>Chromadorea</taxon>
        <taxon>Rhabditida</taxon>
        <taxon>Rhabditina</taxon>
        <taxon>Rhabditomorpha</taxon>
        <taxon>Strongyloidea</taxon>
        <taxon>Ancylostomatidae</taxon>
        <taxon>Ancylostomatinae</taxon>
        <taxon>Ancylostoma</taxon>
    </lineage>
</organism>
<proteinExistence type="predicted"/>
<protein>
    <submittedName>
        <fullName evidence="1">Uncharacterized protein</fullName>
    </submittedName>
</protein>
<dbReference type="Proteomes" id="UP000054047">
    <property type="component" value="Unassembled WGS sequence"/>
</dbReference>
<name>A0A0C2CD05_9BILA</name>